<feature type="transmembrane region" description="Helical" evidence="1">
    <location>
        <begin position="12"/>
        <end position="32"/>
    </location>
</feature>
<dbReference type="Proteomes" id="UP000177894">
    <property type="component" value="Chromosome"/>
</dbReference>
<dbReference type="EMBL" id="CP020559">
    <property type="protein sequence ID" value="ARE88152.1"/>
    <property type="molecule type" value="Genomic_DNA"/>
</dbReference>
<gene>
    <name evidence="2" type="ORF">BJL90_17965</name>
    <name evidence="3" type="ORF">CLFO_25530</name>
</gene>
<accession>A0AAC9WGN7</accession>
<dbReference type="Pfam" id="PF07454">
    <property type="entry name" value="SpoIIP"/>
    <property type="match status" value="1"/>
</dbReference>
<dbReference type="Proteomes" id="UP000192478">
    <property type="component" value="Chromosome"/>
</dbReference>
<protein>
    <submittedName>
        <fullName evidence="3">Stage II sporulation protein P (SpoIIP)</fullName>
    </submittedName>
</protein>
<dbReference type="KEGG" id="cfm:BJL90_17965"/>
<dbReference type="NCBIfam" id="TIGR02867">
    <property type="entry name" value="spore_II_P"/>
    <property type="match status" value="1"/>
</dbReference>
<name>A0AAC9WGN7_9CLOT</name>
<evidence type="ECO:0000256" key="1">
    <source>
        <dbReference type="SAM" id="Phobius"/>
    </source>
</evidence>
<sequence length="415" mass="46951">MKKKASGLRDYQNIIILILILGILFFFGKMILDKNSFAEMSMPVKEEAKMEQEKNLPSQNKFLVHAIHQVFPISNTDEKISIRNYFEKVYSSFASNLFYVDFRNPVTFVQAQFPASLTQDIQLARENTETPGDATRDIFFVEEEDIGSIATGTLPEDIDGEHDKDDLGELWEGVYLVGEEDIVDSLDSSALSINAEKPAKIKFEEGKPHVLIYHTHGTESYKPASEGNYHTLRKEYSVIAIGEILTKELEKRGFNVIHDTTYHDYPSYSGSYSRSLQTAEKILKENPSIKVVFDIHRDGYDHIDTSPNREALIASNRAVVNNETTTKFQFVIGPETPNRTQVETFAAYIKAVSDSKYPDFSKPILVKPYGRFNQFLTDYTALIEVGSNANTIEEAKRAAGYLGNVLAEALEHIRE</sequence>
<dbReference type="EMBL" id="CP017603">
    <property type="protein sequence ID" value="AOY77574.1"/>
    <property type="molecule type" value="Genomic_DNA"/>
</dbReference>
<evidence type="ECO:0000313" key="2">
    <source>
        <dbReference type="EMBL" id="AOY77574.1"/>
    </source>
</evidence>
<evidence type="ECO:0000313" key="5">
    <source>
        <dbReference type="Proteomes" id="UP000192478"/>
    </source>
</evidence>
<dbReference type="AlphaFoldDB" id="A0AAC9WGN7"/>
<dbReference type="InterPro" id="IPR010897">
    <property type="entry name" value="Spore_II_P"/>
</dbReference>
<evidence type="ECO:0000313" key="4">
    <source>
        <dbReference type="Proteomes" id="UP000177894"/>
    </source>
</evidence>
<reference evidence="2 4" key="1">
    <citation type="submission" date="2016-10" db="EMBL/GenBank/DDBJ databases">
        <title>Complete Genome Sequence of Acetogen Clostridium formicoaceticum ATCC 27076.</title>
        <authorList>
            <person name="Bao T."/>
            <person name="Cheng C."/>
            <person name="Zhao J."/>
            <person name="Yang S.-T."/>
            <person name="Wang J."/>
            <person name="Wang M."/>
        </authorList>
    </citation>
    <scope>NUCLEOTIDE SEQUENCE [LARGE SCALE GENOMIC DNA]</scope>
    <source>
        <strain evidence="2 4">ATCC 27076</strain>
    </source>
</reference>
<reference evidence="3 5" key="2">
    <citation type="submission" date="2017-03" db="EMBL/GenBank/DDBJ databases">
        <title>Complete sequence of Clostridium formicaceticum DSM 92.</title>
        <authorList>
            <person name="Poehlein A."/>
            <person name="Karl M."/>
            <person name="Bengelsdorf F.R."/>
            <person name="Duerre P."/>
            <person name="Daniel R."/>
        </authorList>
    </citation>
    <scope>NUCLEOTIDE SEQUENCE [LARGE SCALE GENOMIC DNA]</scope>
    <source>
        <strain evidence="3 5">DSM 92</strain>
    </source>
</reference>
<keyword evidence="4" id="KW-1185">Reference proteome</keyword>
<keyword evidence="1" id="KW-0812">Transmembrane</keyword>
<organism evidence="3 5">
    <name type="scientific">Clostridium formicaceticum</name>
    <dbReference type="NCBI Taxonomy" id="1497"/>
    <lineage>
        <taxon>Bacteria</taxon>
        <taxon>Bacillati</taxon>
        <taxon>Bacillota</taxon>
        <taxon>Clostridia</taxon>
        <taxon>Eubacteriales</taxon>
        <taxon>Clostridiaceae</taxon>
        <taxon>Clostridium</taxon>
    </lineage>
</organism>
<evidence type="ECO:0000313" key="3">
    <source>
        <dbReference type="EMBL" id="ARE88152.1"/>
    </source>
</evidence>
<keyword evidence="1" id="KW-1133">Transmembrane helix</keyword>
<dbReference type="RefSeq" id="WP_070971291.1">
    <property type="nucleotide sequence ID" value="NZ_CP017603.1"/>
</dbReference>
<proteinExistence type="predicted"/>
<keyword evidence="1" id="KW-0472">Membrane</keyword>